<gene>
    <name evidence="17" type="ORF">DMN91_011520</name>
</gene>
<dbReference type="AlphaFoldDB" id="A0A3L8D689"/>
<dbReference type="PROSITE" id="PS50056">
    <property type="entry name" value="TYR_PHOSPHATASE_2"/>
    <property type="match status" value="2"/>
</dbReference>
<evidence type="ECO:0000256" key="4">
    <source>
        <dbReference type="ARBA" id="ARBA00022801"/>
    </source>
</evidence>
<dbReference type="PRINTS" id="PR00700">
    <property type="entry name" value="PRTYPHPHTASE"/>
</dbReference>
<evidence type="ECO:0000256" key="10">
    <source>
        <dbReference type="ARBA" id="ARBA00061343"/>
    </source>
</evidence>
<dbReference type="InterPro" id="IPR013783">
    <property type="entry name" value="Ig-like_fold"/>
</dbReference>
<dbReference type="SMART" id="SM00060">
    <property type="entry name" value="FN3"/>
    <property type="match status" value="2"/>
</dbReference>
<dbReference type="Gene3D" id="3.90.190.10">
    <property type="entry name" value="Protein tyrosine phosphatase superfamily"/>
    <property type="match status" value="3"/>
</dbReference>
<evidence type="ECO:0000313" key="17">
    <source>
        <dbReference type="EMBL" id="RLU15764.1"/>
    </source>
</evidence>
<evidence type="ECO:0000256" key="1">
    <source>
        <dbReference type="ARBA" id="ARBA00004479"/>
    </source>
</evidence>
<feature type="domain" description="Fibronectin type-III" evidence="16">
    <location>
        <begin position="64"/>
        <end position="160"/>
    </location>
</feature>
<dbReference type="CDD" id="cd14549">
    <property type="entry name" value="R5-PTPc-1"/>
    <property type="match status" value="1"/>
</dbReference>
<reference evidence="17" key="2">
    <citation type="submission" date="2018-07" db="EMBL/GenBank/DDBJ databases">
        <authorList>
            <person name="Mckenzie S.K."/>
            <person name="Kronauer D.J.C."/>
        </authorList>
    </citation>
    <scope>NUCLEOTIDE SEQUENCE</scope>
    <source>
        <strain evidence="17">Clonal line C1</strain>
    </source>
</reference>
<dbReference type="SUPFAM" id="SSF52799">
    <property type="entry name" value="(Phosphotyrosine protein) phosphatases II"/>
    <property type="match status" value="2"/>
</dbReference>
<dbReference type="PROSITE" id="PS00383">
    <property type="entry name" value="TYR_PHOSPHATASE_1"/>
    <property type="match status" value="1"/>
</dbReference>
<evidence type="ECO:0000256" key="7">
    <source>
        <dbReference type="ARBA" id="ARBA00023136"/>
    </source>
</evidence>
<comment type="similarity">
    <text evidence="10">Belongs to the protein-tyrosine phosphatase family. Receptor class subfamily.</text>
</comment>
<proteinExistence type="inferred from homology"/>
<sequence>MSWTNVASVAQLAASLALILRFLAISAYSTAQTTSGQQPFERTTYIVPLYINDSDYDAYEAPTKPENLTSRDITGTTIKLSWSEPENANGVIAGYRIYYMYSNYTDVKMHIPDKAPDDPSIDFVLKELRPYTEYKIWVKAYTRKNEGDPSDQIIRRTDIVGPSAPIILNLTCQSHESVYVHWARPAHFWGSIDYYYIRYRKENTRVYEDIELPTEKNHIESGTIIPNLTMNTVYEIMVRGATKSTINSHLIIQGEFSIPTKVLVTRDCDKIPPLMRRSSKELSAGVIAGMVCACFAVMLAITAFVLWKPIFRKCFHTAYYYLDYPPRNVPTLQEWENSEQDGERTAVAVQQFVQHVASLHADGDIGFSKEYELIQSETGDYTVENSQFAENKAKNRYLNILAYDHTRVQLLSCGGGPPKKGQDYVNANYIDGWQRPRAYIGTQGPLPPTFDGFWRMVWEQRVSIVVMITNLVERGRRKCDMYWPKEGTETYGYIQVTLVREDIMATYTIRTLQIRHLKQIKKKKNGTNMGERTIWQYHYTSWPDHGVPDHPLPVLSFIRKSSNANPPDAGPIVVHCSAGVGRTGTYIVIDAMLKQAKAKNEINVFGFLKHIRTQRNFLVQTEEQYIFIHDALQEAIESGETNIEINNLMQHVQDMLCPSNNKTDAWNNIEAQYKLVTSWKPKDFNLVSANKACNIHKNRNMDIIPIENARVHLTPKPGETVNGTILLEVAVRSLQDDYELSARIVQAPSNQNGLWPHNDNPKTFVNVIQDFHRDYQNGPIVVMDRYGGVEAALFVLLTTLNKQMEFEQSADIYMFAKLLYMKRPGVFCSKENYMLLYQCLESMLSTKGRAEPDLYAMANGHIATLNDPNEIRSASSIQQIDYPSKSAIRPSSVIREYATVEVSSEYLSDYTIPIRVDHPIESSSSRGSEPCLSSHGGSNDHVSEKSMMMSQRNISYHNPPASGVAVMVDANGYITNGSMRVPTDSMEPSCKMMPQ</sequence>
<dbReference type="InterPro" id="IPR000242">
    <property type="entry name" value="PTP_cat"/>
</dbReference>
<dbReference type="EMBL" id="QOIP01000012">
    <property type="protein sequence ID" value="RLU15764.1"/>
    <property type="molecule type" value="Genomic_DNA"/>
</dbReference>
<dbReference type="Gene3D" id="2.60.40.10">
    <property type="entry name" value="Immunoglobulins"/>
    <property type="match status" value="2"/>
</dbReference>
<feature type="chain" id="PRO_5018055102" evidence="13">
    <location>
        <begin position="32"/>
        <end position="995"/>
    </location>
</feature>
<dbReference type="GO" id="GO:0048666">
    <property type="term" value="P:neuron development"/>
    <property type="evidence" value="ECO:0007669"/>
    <property type="project" value="UniProtKB-ARBA"/>
</dbReference>
<dbReference type="OrthoDB" id="6058203at2759"/>
<name>A0A3L8D689_OOCBI</name>
<dbReference type="SMART" id="SM00194">
    <property type="entry name" value="PTPc"/>
    <property type="match status" value="1"/>
</dbReference>
<feature type="domain" description="Tyrosine-protein phosphatase" evidence="14">
    <location>
        <begin position="367"/>
        <end position="635"/>
    </location>
</feature>
<dbReference type="InterPro" id="IPR036116">
    <property type="entry name" value="FN3_sf"/>
</dbReference>
<feature type="region of interest" description="Disordered" evidence="11">
    <location>
        <begin position="919"/>
        <end position="943"/>
    </location>
</feature>
<dbReference type="Pfam" id="PF00041">
    <property type="entry name" value="fn3"/>
    <property type="match status" value="2"/>
</dbReference>
<comment type="catalytic activity">
    <reaction evidence="9">
        <text>O-phospho-L-tyrosyl-[protein] + H2O = L-tyrosyl-[protein] + phosphate</text>
        <dbReference type="Rhea" id="RHEA:10684"/>
        <dbReference type="Rhea" id="RHEA-COMP:10136"/>
        <dbReference type="Rhea" id="RHEA-COMP:20101"/>
        <dbReference type="ChEBI" id="CHEBI:15377"/>
        <dbReference type="ChEBI" id="CHEBI:43474"/>
        <dbReference type="ChEBI" id="CHEBI:46858"/>
        <dbReference type="ChEBI" id="CHEBI:61978"/>
        <dbReference type="EC" id="3.1.3.48"/>
    </reaction>
</comment>
<dbReference type="GO" id="GO:0004725">
    <property type="term" value="F:protein tyrosine phosphatase activity"/>
    <property type="evidence" value="ECO:0007669"/>
    <property type="project" value="UniProtKB-EC"/>
</dbReference>
<feature type="domain" description="Tyrosine specific protein phosphatases" evidence="15">
    <location>
        <begin position="552"/>
        <end position="626"/>
    </location>
</feature>
<dbReference type="Proteomes" id="UP000279307">
    <property type="component" value="Chromosome 12"/>
</dbReference>
<keyword evidence="3 13" id="KW-0732">Signal</keyword>
<keyword evidence="8" id="KW-0325">Glycoprotein</keyword>
<dbReference type="FunFam" id="3.90.190.10:FF:000068">
    <property type="entry name" value="receptor-type tyrosine-protein phosphatase zeta"/>
    <property type="match status" value="1"/>
</dbReference>
<evidence type="ECO:0000256" key="12">
    <source>
        <dbReference type="SAM" id="Phobius"/>
    </source>
</evidence>
<dbReference type="InterPro" id="IPR000387">
    <property type="entry name" value="Tyr_Pase_dom"/>
</dbReference>
<evidence type="ECO:0000256" key="9">
    <source>
        <dbReference type="ARBA" id="ARBA00051722"/>
    </source>
</evidence>
<dbReference type="GO" id="GO:0016020">
    <property type="term" value="C:membrane"/>
    <property type="evidence" value="ECO:0007669"/>
    <property type="project" value="UniProtKB-SubCell"/>
</dbReference>
<keyword evidence="2 12" id="KW-0812">Transmembrane</keyword>
<dbReference type="InterPro" id="IPR029021">
    <property type="entry name" value="Prot-tyrosine_phosphatase-like"/>
</dbReference>
<feature type="transmembrane region" description="Helical" evidence="12">
    <location>
        <begin position="282"/>
        <end position="307"/>
    </location>
</feature>
<dbReference type="SMART" id="SM00404">
    <property type="entry name" value="PTPc_motif"/>
    <property type="match status" value="2"/>
</dbReference>
<dbReference type="PROSITE" id="PS50853">
    <property type="entry name" value="FN3"/>
    <property type="match status" value="2"/>
</dbReference>
<evidence type="ECO:0000256" key="11">
    <source>
        <dbReference type="SAM" id="MobiDB-lite"/>
    </source>
</evidence>
<keyword evidence="4" id="KW-0378">Hydrolase</keyword>
<dbReference type="PANTHER" id="PTHR19134:SF540">
    <property type="entry name" value="TYROSINE-PROTEIN PHOSPHATASE 99A"/>
    <property type="match status" value="1"/>
</dbReference>
<dbReference type="Pfam" id="PF00102">
    <property type="entry name" value="Y_phosphatase"/>
    <property type="match status" value="2"/>
</dbReference>
<feature type="domain" description="Fibronectin type-III" evidence="16">
    <location>
        <begin position="161"/>
        <end position="268"/>
    </location>
</feature>
<accession>A0A3L8D689</accession>
<dbReference type="InterPro" id="IPR050348">
    <property type="entry name" value="Protein-Tyr_Phosphatase"/>
</dbReference>
<evidence type="ECO:0000256" key="13">
    <source>
        <dbReference type="SAM" id="SignalP"/>
    </source>
</evidence>
<dbReference type="PROSITE" id="PS50055">
    <property type="entry name" value="TYR_PHOSPHATASE_PTP"/>
    <property type="match status" value="2"/>
</dbReference>
<dbReference type="InterPro" id="IPR003595">
    <property type="entry name" value="Tyr_Pase_cat"/>
</dbReference>
<comment type="subcellular location">
    <subcellularLocation>
        <location evidence="1">Membrane</location>
        <topology evidence="1">Single-pass type I membrane protein</topology>
    </subcellularLocation>
</comment>
<dbReference type="FunFam" id="2.60.40.10:FF:001386">
    <property type="entry name" value="Receptor-type tyrosine-protein phosphatase gamma"/>
    <property type="match status" value="1"/>
</dbReference>
<evidence type="ECO:0000256" key="6">
    <source>
        <dbReference type="ARBA" id="ARBA00022989"/>
    </source>
</evidence>
<dbReference type="CDD" id="cd00063">
    <property type="entry name" value="FN3"/>
    <property type="match status" value="2"/>
</dbReference>
<keyword evidence="6 12" id="KW-1133">Transmembrane helix</keyword>
<reference evidence="17" key="1">
    <citation type="journal article" date="2018" name="Genome Res.">
        <title>The genomic architecture and molecular evolution of ant odorant receptors.</title>
        <authorList>
            <person name="McKenzie S.K."/>
            <person name="Kronauer D.J.C."/>
        </authorList>
    </citation>
    <scope>NUCLEOTIDE SEQUENCE [LARGE SCALE GENOMIC DNA]</scope>
    <source>
        <strain evidence="17">Clonal line C1</strain>
    </source>
</reference>
<dbReference type="GO" id="GO:0009653">
    <property type="term" value="P:anatomical structure morphogenesis"/>
    <property type="evidence" value="ECO:0007669"/>
    <property type="project" value="UniProtKB-ARBA"/>
</dbReference>
<evidence type="ECO:0000259" key="16">
    <source>
        <dbReference type="PROSITE" id="PS50853"/>
    </source>
</evidence>
<dbReference type="InterPro" id="IPR016130">
    <property type="entry name" value="Tyr_Pase_AS"/>
</dbReference>
<organism evidence="17">
    <name type="scientific">Ooceraea biroi</name>
    <name type="common">Clonal raider ant</name>
    <name type="synonym">Cerapachys biroi</name>
    <dbReference type="NCBI Taxonomy" id="2015173"/>
    <lineage>
        <taxon>Eukaryota</taxon>
        <taxon>Metazoa</taxon>
        <taxon>Ecdysozoa</taxon>
        <taxon>Arthropoda</taxon>
        <taxon>Hexapoda</taxon>
        <taxon>Insecta</taxon>
        <taxon>Pterygota</taxon>
        <taxon>Neoptera</taxon>
        <taxon>Endopterygota</taxon>
        <taxon>Hymenoptera</taxon>
        <taxon>Apocrita</taxon>
        <taxon>Aculeata</taxon>
        <taxon>Formicoidea</taxon>
        <taxon>Formicidae</taxon>
        <taxon>Dorylinae</taxon>
        <taxon>Ooceraea</taxon>
    </lineage>
</organism>
<feature type="signal peptide" evidence="13">
    <location>
        <begin position="1"/>
        <end position="31"/>
    </location>
</feature>
<keyword evidence="5" id="KW-0904">Protein phosphatase</keyword>
<feature type="domain" description="Tyrosine specific protein phosphatases" evidence="15">
    <location>
        <begin position="762"/>
        <end position="834"/>
    </location>
</feature>
<dbReference type="InterPro" id="IPR003961">
    <property type="entry name" value="FN3_dom"/>
</dbReference>
<dbReference type="PANTHER" id="PTHR19134">
    <property type="entry name" value="RECEPTOR-TYPE TYROSINE-PROTEIN PHOSPHATASE"/>
    <property type="match status" value="1"/>
</dbReference>
<protein>
    <submittedName>
        <fullName evidence="17">Uncharacterized protein</fullName>
    </submittedName>
</protein>
<dbReference type="FunFam" id="2.60.40.10:FF:001528">
    <property type="entry name" value="Tyrosine-protein phosphatase 99A"/>
    <property type="match status" value="1"/>
</dbReference>
<keyword evidence="7 12" id="KW-0472">Membrane</keyword>
<comment type="caution">
    <text evidence="17">The sequence shown here is derived from an EMBL/GenBank/DDBJ whole genome shotgun (WGS) entry which is preliminary data.</text>
</comment>
<evidence type="ECO:0000256" key="2">
    <source>
        <dbReference type="ARBA" id="ARBA00022692"/>
    </source>
</evidence>
<evidence type="ECO:0000256" key="5">
    <source>
        <dbReference type="ARBA" id="ARBA00022912"/>
    </source>
</evidence>
<evidence type="ECO:0000256" key="3">
    <source>
        <dbReference type="ARBA" id="ARBA00022729"/>
    </source>
</evidence>
<evidence type="ECO:0000259" key="15">
    <source>
        <dbReference type="PROSITE" id="PS50056"/>
    </source>
</evidence>
<feature type="domain" description="Tyrosine-protein phosphatase" evidence="14">
    <location>
        <begin position="664"/>
        <end position="843"/>
    </location>
</feature>
<dbReference type="SUPFAM" id="SSF49265">
    <property type="entry name" value="Fibronectin type III"/>
    <property type="match status" value="1"/>
</dbReference>
<evidence type="ECO:0000256" key="8">
    <source>
        <dbReference type="ARBA" id="ARBA00023180"/>
    </source>
</evidence>
<evidence type="ECO:0000259" key="14">
    <source>
        <dbReference type="PROSITE" id="PS50055"/>
    </source>
</evidence>